<accession>A0ABN9Q993</accession>
<protein>
    <submittedName>
        <fullName evidence="1">Uncharacterized protein</fullName>
    </submittedName>
</protein>
<comment type="caution">
    <text evidence="1">The sequence shown here is derived from an EMBL/GenBank/DDBJ whole genome shotgun (WGS) entry which is preliminary data.</text>
</comment>
<reference evidence="1" key="1">
    <citation type="submission" date="2023-10" db="EMBL/GenBank/DDBJ databases">
        <authorList>
            <person name="Chen Y."/>
            <person name="Shah S."/>
            <person name="Dougan E. K."/>
            <person name="Thang M."/>
            <person name="Chan C."/>
        </authorList>
    </citation>
    <scope>NUCLEOTIDE SEQUENCE [LARGE SCALE GENOMIC DNA]</scope>
</reference>
<name>A0ABN9Q993_9DINO</name>
<organism evidence="1 2">
    <name type="scientific">Prorocentrum cordatum</name>
    <dbReference type="NCBI Taxonomy" id="2364126"/>
    <lineage>
        <taxon>Eukaryota</taxon>
        <taxon>Sar</taxon>
        <taxon>Alveolata</taxon>
        <taxon>Dinophyceae</taxon>
        <taxon>Prorocentrales</taxon>
        <taxon>Prorocentraceae</taxon>
        <taxon>Prorocentrum</taxon>
    </lineage>
</organism>
<gene>
    <name evidence="1" type="ORF">PCOR1329_LOCUS9930</name>
</gene>
<keyword evidence="2" id="KW-1185">Reference proteome</keyword>
<dbReference type="EMBL" id="CAUYUJ010002789">
    <property type="protein sequence ID" value="CAK0802393.1"/>
    <property type="molecule type" value="Genomic_DNA"/>
</dbReference>
<evidence type="ECO:0000313" key="2">
    <source>
        <dbReference type="Proteomes" id="UP001189429"/>
    </source>
</evidence>
<sequence length="203" mass="22155">ERCAEVTYRTRLCTSDAQCMLRHPGRYEGQKRFCNTTTSLCEVLAEKRSDGHHIEGSMCVTRNWSVPAMNKWTATHLTAGLLSVNATYFRRLDVLEGCRQEGAVFGQRLLTAHAGSTDLLIDAADPPPVLNDSAWGLAVRSDGSVARSGRMGTHCSPLVLREFSDFVGGQALLLSSCSILGLFLATRGPGRVIETSTIRSEHD</sequence>
<proteinExistence type="predicted"/>
<feature type="non-terminal residue" evidence="1">
    <location>
        <position position="1"/>
    </location>
</feature>
<evidence type="ECO:0000313" key="1">
    <source>
        <dbReference type="EMBL" id="CAK0802393.1"/>
    </source>
</evidence>
<dbReference type="Proteomes" id="UP001189429">
    <property type="component" value="Unassembled WGS sequence"/>
</dbReference>